<dbReference type="PANTHER" id="PTHR33835:SF1">
    <property type="entry name" value="METALLO-BETA-LACTAMASE DOMAIN-CONTAINING PROTEIN"/>
    <property type="match status" value="1"/>
</dbReference>
<evidence type="ECO:0000313" key="1">
    <source>
        <dbReference type="EMBL" id="KAB5591584.1"/>
    </source>
</evidence>
<protein>
    <submittedName>
        <fullName evidence="1">Uncharacterized protein</fullName>
    </submittedName>
</protein>
<dbReference type="InterPro" id="IPR025638">
    <property type="entry name" value="DUF4336"/>
</dbReference>
<sequence>MPDTVIREVTRNVWIFSKPFARFGLFPVGGRSTAVRLESGDVWVLASTPLNEETKSKLKEIGPVKSVVQTHFVDMVDIDDPLSRYICGPDAVHHLFLAEYKREYPDAKLIGVAALVAKRKELKFDGVYGHDSPETKYGYESEIQACYFSGFQNQDVAFLHAPSKTLIEADLLFNLPGKEQYSKSNSSGKFPFFSTLGPMMRAHKTFLWSAGRDKAAMARDARTVAGWDFDRIIPCHGVSTDVIETGGKAAWREAYKWYLEENFQP</sequence>
<proteinExistence type="predicted"/>
<dbReference type="InterPro" id="IPR036866">
    <property type="entry name" value="RibonucZ/Hydroxyglut_hydro"/>
</dbReference>
<comment type="caution">
    <text evidence="1">The sequence shown here is derived from an EMBL/GenBank/DDBJ whole genome shotgun (WGS) entry which is preliminary data.</text>
</comment>
<accession>A0A5N5QIX2</accession>
<dbReference type="EMBL" id="SSOP01000098">
    <property type="protein sequence ID" value="KAB5591584.1"/>
    <property type="molecule type" value="Genomic_DNA"/>
</dbReference>
<gene>
    <name evidence="1" type="ORF">CTheo_4973</name>
</gene>
<evidence type="ECO:0000313" key="2">
    <source>
        <dbReference type="Proteomes" id="UP000383932"/>
    </source>
</evidence>
<organism evidence="1 2">
    <name type="scientific">Ceratobasidium theobromae</name>
    <dbReference type="NCBI Taxonomy" id="1582974"/>
    <lineage>
        <taxon>Eukaryota</taxon>
        <taxon>Fungi</taxon>
        <taxon>Dikarya</taxon>
        <taxon>Basidiomycota</taxon>
        <taxon>Agaricomycotina</taxon>
        <taxon>Agaricomycetes</taxon>
        <taxon>Cantharellales</taxon>
        <taxon>Ceratobasidiaceae</taxon>
        <taxon>Ceratobasidium</taxon>
    </lineage>
</organism>
<dbReference type="PANTHER" id="PTHR33835">
    <property type="entry name" value="YALI0C07656P"/>
    <property type="match status" value="1"/>
</dbReference>
<keyword evidence="2" id="KW-1185">Reference proteome</keyword>
<dbReference type="OrthoDB" id="421671at2759"/>
<reference evidence="1 2" key="1">
    <citation type="journal article" date="2019" name="Fungal Biol. Biotechnol.">
        <title>Draft genome sequence of fastidious pathogen Ceratobasidium theobromae, which causes vascular-streak dieback in Theobroma cacao.</title>
        <authorList>
            <person name="Ali S.S."/>
            <person name="Asman A."/>
            <person name="Shao J."/>
            <person name="Firmansyah A.P."/>
            <person name="Susilo A.W."/>
            <person name="Rosmana A."/>
            <person name="McMahon P."/>
            <person name="Junaid M."/>
            <person name="Guest D."/>
            <person name="Kheng T.Y."/>
            <person name="Meinhardt L.W."/>
            <person name="Bailey B.A."/>
        </authorList>
    </citation>
    <scope>NUCLEOTIDE SEQUENCE [LARGE SCALE GENOMIC DNA]</scope>
    <source>
        <strain evidence="1 2">CT2</strain>
    </source>
</reference>
<name>A0A5N5QIX2_9AGAM</name>
<dbReference type="AlphaFoldDB" id="A0A5N5QIX2"/>
<dbReference type="Proteomes" id="UP000383932">
    <property type="component" value="Unassembled WGS sequence"/>
</dbReference>
<dbReference type="SUPFAM" id="SSF56281">
    <property type="entry name" value="Metallo-hydrolase/oxidoreductase"/>
    <property type="match status" value="1"/>
</dbReference>